<dbReference type="PANTHER" id="PTHR46641">
    <property type="entry name" value="FMRFAMIDE RECEPTOR-RELATED"/>
    <property type="match status" value="1"/>
</dbReference>
<evidence type="ECO:0000313" key="9">
    <source>
        <dbReference type="RefSeq" id="XP_005090728.1"/>
    </source>
</evidence>
<dbReference type="Proteomes" id="UP000694888">
    <property type="component" value="Unplaced"/>
</dbReference>
<feature type="domain" description="G-protein coupled receptors family 1 profile" evidence="7">
    <location>
        <begin position="84"/>
        <end position="351"/>
    </location>
</feature>
<evidence type="ECO:0000313" key="8">
    <source>
        <dbReference type="Proteomes" id="UP000694888"/>
    </source>
</evidence>
<feature type="transmembrane region" description="Helical" evidence="6">
    <location>
        <begin position="242"/>
        <end position="266"/>
    </location>
</feature>
<sequence>MVNITEVLAKTHAALLTDSSNGSTGGGVPGMGSTNHTTDLFLTTTAAAAMPPGRPAGPPEYVLNTIFVCEHVLMPIVCCLGILGNGLSLCVLTRREMAAATTCFLTAMAVSDLLLLVMQVPTFFGLNSDIKSSMSFKRFIRYYAVIRYVMSNVFITCTGWLTVAVTTERFISLRFMFHPRLVCTIPRARVAIIGIFLFSFIFHFSKFFEYVPNPDLSAPNILLTTHLVHTPAYETYVHIANIALAAIIPVFLLIVANSFLIFFLATHRRRMLRHKASASTNMTSVDMLHVSAIVVATVLVFIACHSVGVVLALTIASKGRRWVFGQPVYIALKHVNTVLVMVNSSINFLLYCAISRKFRKTFVSVFYKRLSRRDTWTSAMPLSENSTGTAGPPPSTRVANGKVYSSSSKSVTSNGSSHSGHSNAIRADV</sequence>
<proteinExistence type="predicted"/>
<keyword evidence="9" id="KW-0675">Receptor</keyword>
<keyword evidence="2 6" id="KW-0812">Transmembrane</keyword>
<feature type="compositionally biased region" description="Low complexity" evidence="5">
    <location>
        <begin position="402"/>
        <end position="423"/>
    </location>
</feature>
<evidence type="ECO:0000256" key="5">
    <source>
        <dbReference type="SAM" id="MobiDB-lite"/>
    </source>
</evidence>
<feature type="transmembrane region" description="Helical" evidence="6">
    <location>
        <begin position="188"/>
        <end position="208"/>
    </location>
</feature>
<dbReference type="PROSITE" id="PS50262">
    <property type="entry name" value="G_PROTEIN_RECEP_F1_2"/>
    <property type="match status" value="1"/>
</dbReference>
<keyword evidence="8" id="KW-1185">Reference proteome</keyword>
<evidence type="ECO:0000256" key="3">
    <source>
        <dbReference type="ARBA" id="ARBA00022989"/>
    </source>
</evidence>
<accession>A0ABM0JCS3</accession>
<comment type="subcellular location">
    <subcellularLocation>
        <location evidence="1">Membrane</location>
    </subcellularLocation>
</comment>
<dbReference type="InterPro" id="IPR052954">
    <property type="entry name" value="GPCR-Ligand_Int"/>
</dbReference>
<dbReference type="CDD" id="cd14978">
    <property type="entry name" value="7tmA_FMRFamide_R-like"/>
    <property type="match status" value="1"/>
</dbReference>
<feature type="transmembrane region" description="Helical" evidence="6">
    <location>
        <begin position="146"/>
        <end position="167"/>
    </location>
</feature>
<dbReference type="PRINTS" id="PR00237">
    <property type="entry name" value="GPCRRHODOPSN"/>
</dbReference>
<evidence type="ECO:0000256" key="4">
    <source>
        <dbReference type="ARBA" id="ARBA00023136"/>
    </source>
</evidence>
<feature type="transmembrane region" description="Helical" evidence="6">
    <location>
        <begin position="335"/>
        <end position="354"/>
    </location>
</feature>
<feature type="transmembrane region" description="Helical" evidence="6">
    <location>
        <begin position="72"/>
        <end position="92"/>
    </location>
</feature>
<keyword evidence="4 6" id="KW-0472">Membrane</keyword>
<feature type="transmembrane region" description="Helical" evidence="6">
    <location>
        <begin position="104"/>
        <end position="126"/>
    </location>
</feature>
<dbReference type="InterPro" id="IPR019427">
    <property type="entry name" value="7TM_GPCR_serpentine_rcpt_Srw"/>
</dbReference>
<feature type="region of interest" description="Disordered" evidence="5">
    <location>
        <begin position="381"/>
        <end position="429"/>
    </location>
</feature>
<name>A0ABM0JCS3_APLCA</name>
<evidence type="ECO:0000259" key="7">
    <source>
        <dbReference type="PROSITE" id="PS50262"/>
    </source>
</evidence>
<dbReference type="PANTHER" id="PTHR46641:SF2">
    <property type="entry name" value="FMRFAMIDE RECEPTOR"/>
    <property type="match status" value="1"/>
</dbReference>
<evidence type="ECO:0000256" key="2">
    <source>
        <dbReference type="ARBA" id="ARBA00022692"/>
    </source>
</evidence>
<organism evidence="8 9">
    <name type="scientific">Aplysia californica</name>
    <name type="common">California sea hare</name>
    <dbReference type="NCBI Taxonomy" id="6500"/>
    <lineage>
        <taxon>Eukaryota</taxon>
        <taxon>Metazoa</taxon>
        <taxon>Spiralia</taxon>
        <taxon>Lophotrochozoa</taxon>
        <taxon>Mollusca</taxon>
        <taxon>Gastropoda</taxon>
        <taxon>Heterobranchia</taxon>
        <taxon>Euthyneura</taxon>
        <taxon>Tectipleura</taxon>
        <taxon>Aplysiida</taxon>
        <taxon>Aplysioidea</taxon>
        <taxon>Aplysiidae</taxon>
        <taxon>Aplysia</taxon>
    </lineage>
</organism>
<reference evidence="9" key="1">
    <citation type="submission" date="2025-08" db="UniProtKB">
        <authorList>
            <consortium name="RefSeq"/>
        </authorList>
    </citation>
    <scope>IDENTIFICATION</scope>
</reference>
<dbReference type="Gene3D" id="1.20.1070.10">
    <property type="entry name" value="Rhodopsin 7-helix transmembrane proteins"/>
    <property type="match status" value="1"/>
</dbReference>
<evidence type="ECO:0000256" key="6">
    <source>
        <dbReference type="SAM" id="Phobius"/>
    </source>
</evidence>
<protein>
    <submittedName>
        <fullName evidence="9">FMRFamide receptor</fullName>
    </submittedName>
</protein>
<dbReference type="InterPro" id="IPR000276">
    <property type="entry name" value="GPCR_Rhodpsn"/>
</dbReference>
<dbReference type="InterPro" id="IPR017452">
    <property type="entry name" value="GPCR_Rhodpsn_7TM"/>
</dbReference>
<gene>
    <name evidence="9" type="primary">LOC101849513</name>
</gene>
<dbReference type="GeneID" id="101849513"/>
<keyword evidence="3 6" id="KW-1133">Transmembrane helix</keyword>
<dbReference type="RefSeq" id="XP_005090728.1">
    <property type="nucleotide sequence ID" value="XM_005090671.3"/>
</dbReference>
<dbReference type="SUPFAM" id="SSF81321">
    <property type="entry name" value="Family A G protein-coupled receptor-like"/>
    <property type="match status" value="1"/>
</dbReference>
<dbReference type="Pfam" id="PF10324">
    <property type="entry name" value="7TM_GPCR_Srw"/>
    <property type="match status" value="1"/>
</dbReference>
<evidence type="ECO:0000256" key="1">
    <source>
        <dbReference type="ARBA" id="ARBA00004370"/>
    </source>
</evidence>
<feature type="transmembrane region" description="Helical" evidence="6">
    <location>
        <begin position="287"/>
        <end position="315"/>
    </location>
</feature>